<keyword evidence="3" id="KW-1185">Reference proteome</keyword>
<gene>
    <name evidence="2" type="ORF">K9U37_09610</name>
</gene>
<evidence type="ECO:0000313" key="3">
    <source>
        <dbReference type="Proteomes" id="UP001139068"/>
    </source>
</evidence>
<name>A0ABS9YV68_9MYCO</name>
<accession>A0ABS9YV68</accession>
<comment type="caution">
    <text evidence="2">The sequence shown here is derived from an EMBL/GenBank/DDBJ whole genome shotgun (WGS) entry which is preliminary data.</text>
</comment>
<organism evidence="2 3">
    <name type="scientific">Candidatus Mycolicibacterium alkanivorans</name>
    <dbReference type="NCBI Taxonomy" id="2954114"/>
    <lineage>
        <taxon>Bacteria</taxon>
        <taxon>Bacillati</taxon>
        <taxon>Actinomycetota</taxon>
        <taxon>Actinomycetes</taxon>
        <taxon>Mycobacteriales</taxon>
        <taxon>Mycobacteriaceae</taxon>
        <taxon>Mycolicibacterium</taxon>
    </lineage>
</organism>
<protein>
    <submittedName>
        <fullName evidence="2">Uncharacterized protein</fullName>
    </submittedName>
</protein>
<dbReference type="Proteomes" id="UP001139068">
    <property type="component" value="Unassembled WGS sequence"/>
</dbReference>
<evidence type="ECO:0000256" key="1">
    <source>
        <dbReference type="SAM" id="MobiDB-lite"/>
    </source>
</evidence>
<proteinExistence type="predicted"/>
<feature type="region of interest" description="Disordered" evidence="1">
    <location>
        <begin position="47"/>
        <end position="67"/>
    </location>
</feature>
<reference evidence="2" key="1">
    <citation type="journal article" date="2022" name="ISME J.">
        <title>Identification of active gaseous-alkane degraders at natural gas seeps.</title>
        <authorList>
            <person name="Farhan Ul Haque M."/>
            <person name="Hernandez M."/>
            <person name="Crombie A.T."/>
            <person name="Murrell J.C."/>
        </authorList>
    </citation>
    <scope>NUCLEOTIDE SEQUENCE</scope>
    <source>
        <strain evidence="2">ANDR5</strain>
    </source>
</reference>
<evidence type="ECO:0000313" key="2">
    <source>
        <dbReference type="EMBL" id="MCI4675132.1"/>
    </source>
</evidence>
<dbReference type="EMBL" id="JAIVFL010000001">
    <property type="protein sequence ID" value="MCI4675132.1"/>
    <property type="molecule type" value="Genomic_DNA"/>
</dbReference>
<sequence length="67" mass="6880">MGSFMSAAPTTAKALGVDDIVDVVVPGAVMPEFLRRARDLAVVEGATMSGCGHGRNPQPRGGVRVTV</sequence>